<dbReference type="OMA" id="EYEYWAD"/>
<protein>
    <recommendedName>
        <fullName evidence="1">F-box domain-containing protein</fullName>
    </recommendedName>
</protein>
<dbReference type="RefSeq" id="XP_007389223.1">
    <property type="nucleotide sequence ID" value="XM_007389161.1"/>
</dbReference>
<dbReference type="HOGENOM" id="CLU_678160_0_0_1"/>
<dbReference type="OrthoDB" id="5305766at2759"/>
<dbReference type="Proteomes" id="UP000054196">
    <property type="component" value="Unassembled WGS sequence"/>
</dbReference>
<dbReference type="PROSITE" id="PS50181">
    <property type="entry name" value="FBOX"/>
    <property type="match status" value="1"/>
</dbReference>
<sequence>MTTTATATNEVPSLPYELLSAIAAHLRPRDLPSLARASRTLNAASEPVLYCTLSSTSLRPRAMCAALRSVRKRGRGACVHELSLDLSCWTKKVAGKERGLLLRGFGTLVQDAIRGMHNLERVTMLGFGSRMTRAAVDGCDARLRVLMGDVMPEVRWLEEQRMLEVLVLVDKERRNEKAELRVSDAALPRLRILCAGADVVRQLSLGRPALEHVAQDIALATASKDKETNGDADDQRVQHPGRMPALRTLGIQYRAVDDACVIRAGCPPFDGMDGAGLSFEGVTRLDIYVPTFHHFEALASIAPLVQRFPALRELELAGGHLFGTMDREAMRVAAESWRAQCGTLQEVVFRDRADAGRYKRNAEARVYAYDQDEGGIRRDERADGRWMEAGGEYEYWADRMIWAVRR</sequence>
<dbReference type="SUPFAM" id="SSF81383">
    <property type="entry name" value="F-box domain"/>
    <property type="match status" value="1"/>
</dbReference>
<evidence type="ECO:0000259" key="1">
    <source>
        <dbReference type="PROSITE" id="PS50181"/>
    </source>
</evidence>
<dbReference type="eggNOG" id="ENOG502R1G4">
    <property type="taxonomic scope" value="Eukaryota"/>
</dbReference>
<evidence type="ECO:0000313" key="3">
    <source>
        <dbReference type="Proteomes" id="UP000054196"/>
    </source>
</evidence>
<name>R7S2T9_PUNST</name>
<organism evidence="2 3">
    <name type="scientific">Punctularia strigosozonata (strain HHB-11173)</name>
    <name type="common">White-rot fungus</name>
    <dbReference type="NCBI Taxonomy" id="741275"/>
    <lineage>
        <taxon>Eukaryota</taxon>
        <taxon>Fungi</taxon>
        <taxon>Dikarya</taxon>
        <taxon>Basidiomycota</taxon>
        <taxon>Agaricomycotina</taxon>
        <taxon>Agaricomycetes</taxon>
        <taxon>Corticiales</taxon>
        <taxon>Punctulariaceae</taxon>
        <taxon>Punctularia</taxon>
    </lineage>
</organism>
<gene>
    <name evidence="2" type="ORF">PUNSTDRAFT_139447</name>
</gene>
<accession>R7S2T9</accession>
<feature type="domain" description="F-box" evidence="1">
    <location>
        <begin position="8"/>
        <end position="53"/>
    </location>
</feature>
<dbReference type="InterPro" id="IPR036047">
    <property type="entry name" value="F-box-like_dom_sf"/>
</dbReference>
<dbReference type="KEGG" id="psq:PUNSTDRAFT_139447"/>
<dbReference type="InterPro" id="IPR001810">
    <property type="entry name" value="F-box_dom"/>
</dbReference>
<dbReference type="AlphaFoldDB" id="R7S2T9"/>
<evidence type="ECO:0000313" key="2">
    <source>
        <dbReference type="EMBL" id="EIN03566.1"/>
    </source>
</evidence>
<reference evidence="3" key="1">
    <citation type="journal article" date="2012" name="Science">
        <title>The Paleozoic origin of enzymatic lignin decomposition reconstructed from 31 fungal genomes.</title>
        <authorList>
            <person name="Floudas D."/>
            <person name="Binder M."/>
            <person name="Riley R."/>
            <person name="Barry K."/>
            <person name="Blanchette R.A."/>
            <person name="Henrissat B."/>
            <person name="Martinez A.T."/>
            <person name="Otillar R."/>
            <person name="Spatafora J.W."/>
            <person name="Yadav J.S."/>
            <person name="Aerts A."/>
            <person name="Benoit I."/>
            <person name="Boyd A."/>
            <person name="Carlson A."/>
            <person name="Copeland A."/>
            <person name="Coutinho P.M."/>
            <person name="de Vries R.P."/>
            <person name="Ferreira P."/>
            <person name="Findley K."/>
            <person name="Foster B."/>
            <person name="Gaskell J."/>
            <person name="Glotzer D."/>
            <person name="Gorecki P."/>
            <person name="Heitman J."/>
            <person name="Hesse C."/>
            <person name="Hori C."/>
            <person name="Igarashi K."/>
            <person name="Jurgens J.A."/>
            <person name="Kallen N."/>
            <person name="Kersten P."/>
            <person name="Kohler A."/>
            <person name="Kuees U."/>
            <person name="Kumar T.K.A."/>
            <person name="Kuo A."/>
            <person name="LaButti K."/>
            <person name="Larrondo L.F."/>
            <person name="Lindquist E."/>
            <person name="Ling A."/>
            <person name="Lombard V."/>
            <person name="Lucas S."/>
            <person name="Lundell T."/>
            <person name="Martin R."/>
            <person name="McLaughlin D.J."/>
            <person name="Morgenstern I."/>
            <person name="Morin E."/>
            <person name="Murat C."/>
            <person name="Nagy L.G."/>
            <person name="Nolan M."/>
            <person name="Ohm R.A."/>
            <person name="Patyshakuliyeva A."/>
            <person name="Rokas A."/>
            <person name="Ruiz-Duenas F.J."/>
            <person name="Sabat G."/>
            <person name="Salamov A."/>
            <person name="Samejima M."/>
            <person name="Schmutz J."/>
            <person name="Slot J.C."/>
            <person name="St John F."/>
            <person name="Stenlid J."/>
            <person name="Sun H."/>
            <person name="Sun S."/>
            <person name="Syed K."/>
            <person name="Tsang A."/>
            <person name="Wiebenga A."/>
            <person name="Young D."/>
            <person name="Pisabarro A."/>
            <person name="Eastwood D.C."/>
            <person name="Martin F."/>
            <person name="Cullen D."/>
            <person name="Grigoriev I.V."/>
            <person name="Hibbett D.S."/>
        </authorList>
    </citation>
    <scope>NUCLEOTIDE SEQUENCE [LARGE SCALE GENOMIC DNA]</scope>
    <source>
        <strain evidence="3">HHB-11173 SS5</strain>
    </source>
</reference>
<dbReference type="EMBL" id="JH687561">
    <property type="protein sequence ID" value="EIN03566.1"/>
    <property type="molecule type" value="Genomic_DNA"/>
</dbReference>
<proteinExistence type="predicted"/>
<dbReference type="GeneID" id="18880322"/>
<keyword evidence="3" id="KW-1185">Reference proteome</keyword>